<evidence type="ECO:0000256" key="2">
    <source>
        <dbReference type="ARBA" id="ARBA00023224"/>
    </source>
</evidence>
<dbReference type="PANTHER" id="PTHR32089:SF112">
    <property type="entry name" value="LYSOZYME-LIKE PROTEIN-RELATED"/>
    <property type="match status" value="1"/>
</dbReference>
<reference evidence="7 8" key="1">
    <citation type="journal article" date="2009" name="Genome Res.">
        <title>Whole genome sequence of Desulfovibrio magneticus strain RS-1 revealed common gene clusters in magnetotactic bacteria.</title>
        <authorList>
            <person name="Nakazawa H."/>
            <person name="Arakaki A."/>
            <person name="Narita-Yamada S."/>
            <person name="Yashiro I."/>
            <person name="Jinno K."/>
            <person name="Aoki N."/>
            <person name="Tsuruyama A."/>
            <person name="Okamura Y."/>
            <person name="Tanikawa S."/>
            <person name="Fujita N."/>
            <person name="Takeyama H."/>
            <person name="Matsunaga T."/>
        </authorList>
    </citation>
    <scope>NUCLEOTIDE SEQUENCE [LARGE SCALE GENOMIC DNA]</scope>
    <source>
        <strain evidence="8">ATCC 700980 / DSM 13731 / RS-1</strain>
    </source>
</reference>
<feature type="domain" description="Methyl-accepting transducer" evidence="6">
    <location>
        <begin position="301"/>
        <end position="537"/>
    </location>
</feature>
<dbReference type="GO" id="GO:0006935">
    <property type="term" value="P:chemotaxis"/>
    <property type="evidence" value="ECO:0007669"/>
    <property type="project" value="InterPro"/>
</dbReference>
<dbReference type="PRINTS" id="PR00260">
    <property type="entry name" value="CHEMTRNSDUCR"/>
</dbReference>
<dbReference type="SMART" id="SM00091">
    <property type="entry name" value="PAS"/>
    <property type="match status" value="1"/>
</dbReference>
<dbReference type="Pfam" id="PF00989">
    <property type="entry name" value="PAS"/>
    <property type="match status" value="1"/>
</dbReference>
<dbReference type="FunFam" id="1.10.287.950:FF:000001">
    <property type="entry name" value="Methyl-accepting chemotaxis sensory transducer"/>
    <property type="match status" value="1"/>
</dbReference>
<feature type="transmembrane region" description="Helical" evidence="5">
    <location>
        <begin position="66"/>
        <end position="85"/>
    </location>
</feature>
<dbReference type="Gene3D" id="1.10.287.950">
    <property type="entry name" value="Methyl-accepting chemotaxis protein"/>
    <property type="match status" value="1"/>
</dbReference>
<evidence type="ECO:0000259" key="6">
    <source>
        <dbReference type="PROSITE" id="PS50111"/>
    </source>
</evidence>
<dbReference type="GO" id="GO:0004888">
    <property type="term" value="F:transmembrane signaling receptor activity"/>
    <property type="evidence" value="ECO:0007669"/>
    <property type="project" value="InterPro"/>
</dbReference>
<dbReference type="InterPro" id="IPR013767">
    <property type="entry name" value="PAS_fold"/>
</dbReference>
<dbReference type="KEGG" id="dma:DMR_07950"/>
<name>C4XJT1_SOLM1</name>
<dbReference type="EMBL" id="AP010904">
    <property type="protein sequence ID" value="BAH74286.1"/>
    <property type="molecule type" value="Genomic_DNA"/>
</dbReference>
<dbReference type="HOGENOM" id="CLU_000445_107_27_7"/>
<comment type="subcellular location">
    <subcellularLocation>
        <location evidence="1">Membrane</location>
    </subcellularLocation>
</comment>
<keyword evidence="5" id="KW-0472">Membrane</keyword>
<dbReference type="InterPro" id="IPR004089">
    <property type="entry name" value="MCPsignal_dom"/>
</dbReference>
<evidence type="ECO:0000256" key="3">
    <source>
        <dbReference type="ARBA" id="ARBA00029447"/>
    </source>
</evidence>
<evidence type="ECO:0000313" key="7">
    <source>
        <dbReference type="EMBL" id="BAH74286.1"/>
    </source>
</evidence>
<evidence type="ECO:0000313" key="8">
    <source>
        <dbReference type="Proteomes" id="UP000009071"/>
    </source>
</evidence>
<dbReference type="SUPFAM" id="SSF58104">
    <property type="entry name" value="Methyl-accepting chemotaxis protein (MCP) signaling domain"/>
    <property type="match status" value="1"/>
</dbReference>
<comment type="similarity">
    <text evidence="3">Belongs to the methyl-accepting chemotaxis (MCP) protein family.</text>
</comment>
<keyword evidence="5" id="KW-1133">Transmembrane helix</keyword>
<keyword evidence="2 4" id="KW-0807">Transducer</keyword>
<dbReference type="SUPFAM" id="SSF55785">
    <property type="entry name" value="PYP-like sensor domain (PAS domain)"/>
    <property type="match status" value="1"/>
</dbReference>
<dbReference type="GO" id="GO:0006355">
    <property type="term" value="P:regulation of DNA-templated transcription"/>
    <property type="evidence" value="ECO:0007669"/>
    <property type="project" value="InterPro"/>
</dbReference>
<dbReference type="InterPro" id="IPR035965">
    <property type="entry name" value="PAS-like_dom_sf"/>
</dbReference>
<dbReference type="Proteomes" id="UP000009071">
    <property type="component" value="Chromosome"/>
</dbReference>
<organism evidence="7 8">
    <name type="scientific">Solidesulfovibrio magneticus (strain ATCC 700980 / DSM 13731 / RS-1)</name>
    <name type="common">Desulfovibrio magneticus</name>
    <dbReference type="NCBI Taxonomy" id="573370"/>
    <lineage>
        <taxon>Bacteria</taxon>
        <taxon>Pseudomonadati</taxon>
        <taxon>Thermodesulfobacteriota</taxon>
        <taxon>Desulfovibrionia</taxon>
        <taxon>Desulfovibrionales</taxon>
        <taxon>Desulfovibrionaceae</taxon>
        <taxon>Solidesulfovibrio</taxon>
    </lineage>
</organism>
<dbReference type="Gene3D" id="3.30.450.20">
    <property type="entry name" value="PAS domain"/>
    <property type="match status" value="1"/>
</dbReference>
<keyword evidence="5" id="KW-0812">Transmembrane</keyword>
<accession>C4XJT1</accession>
<dbReference type="CDD" id="cd11386">
    <property type="entry name" value="MCP_signal"/>
    <property type="match status" value="1"/>
</dbReference>
<protein>
    <submittedName>
        <fullName evidence="7">Methyl-accepting chemotaxis protein</fullName>
    </submittedName>
</protein>
<evidence type="ECO:0000256" key="5">
    <source>
        <dbReference type="SAM" id="Phobius"/>
    </source>
</evidence>
<dbReference type="AlphaFoldDB" id="C4XJT1"/>
<dbReference type="CDD" id="cd00130">
    <property type="entry name" value="PAS"/>
    <property type="match status" value="1"/>
</dbReference>
<dbReference type="Pfam" id="PF00015">
    <property type="entry name" value="MCPsignal"/>
    <property type="match status" value="1"/>
</dbReference>
<evidence type="ECO:0000256" key="1">
    <source>
        <dbReference type="ARBA" id="ARBA00004370"/>
    </source>
</evidence>
<gene>
    <name evidence="7" type="ordered locus">DMR_07950</name>
</gene>
<dbReference type="STRING" id="573370.DMR_07950"/>
<dbReference type="eggNOG" id="COG0840">
    <property type="taxonomic scope" value="Bacteria"/>
</dbReference>
<dbReference type="PROSITE" id="PS50111">
    <property type="entry name" value="CHEMOTAXIS_TRANSDUC_2"/>
    <property type="match status" value="1"/>
</dbReference>
<evidence type="ECO:0000256" key="4">
    <source>
        <dbReference type="PROSITE-ProRule" id="PRU00284"/>
    </source>
</evidence>
<dbReference type="GO" id="GO:0016020">
    <property type="term" value="C:membrane"/>
    <property type="evidence" value="ECO:0007669"/>
    <property type="project" value="UniProtKB-SubCell"/>
</dbReference>
<dbReference type="PANTHER" id="PTHR32089">
    <property type="entry name" value="METHYL-ACCEPTING CHEMOTAXIS PROTEIN MCPB"/>
    <property type="match status" value="1"/>
</dbReference>
<sequence length="575" mass="61038">MTDLHSCTAFLGLAPTSCGPSPCGKILHDSRADACPACCALQSVALRKLHPCLRSRPSASEDRMKSFPVVCCVIVNALLLAAAGFLGSGPAAMALLAASFALTTIFVFWTQSAVNGACAQMQDTFAAMTSNAFTCSITDHPLLETAALREALIPHETALKARLSRDEAMIGNIITPMAIVDEQGKIKWLNEYMVKLTENDGAPEKHIGTSFSRFFYGDSRETVAEHALRTRQKQSSKTEFDTRKGHHKFISIFSAPVVDFDGKLIGAFVSVADFTGVVLKERTITEQNNRIASGVKEATAVAESLAEAAEQMSAQIGHSTEGMEEQRARTAEVATAIEEMNSTILEVARNAGDAAATAGQANSMAATGAGLVDKVIEVMESVSEKANGLKSEMRGLGEQAQGIGQIMQVISDIADQTNLLALNAAIEAARAGEAGRGFAVVADEVRKLAEKTMTATKEVSNFIRAIQDSASRNMAATDETTHVIEKADALAHDAGDALRQILNFVERTSDQVRGIATAAEQQSATSEEINRSTDHINTIAESTAGAMAVASSAVSDLAHLASDLKTSMTRMHLEQ</sequence>
<dbReference type="SMART" id="SM00283">
    <property type="entry name" value="MA"/>
    <property type="match status" value="1"/>
</dbReference>
<proteinExistence type="inferred from homology"/>
<keyword evidence="8" id="KW-1185">Reference proteome</keyword>
<dbReference type="InterPro" id="IPR000014">
    <property type="entry name" value="PAS"/>
</dbReference>
<dbReference type="InterPro" id="IPR004090">
    <property type="entry name" value="Chemotax_Me-accpt_rcpt"/>
</dbReference>
<dbReference type="GO" id="GO:0007165">
    <property type="term" value="P:signal transduction"/>
    <property type="evidence" value="ECO:0007669"/>
    <property type="project" value="UniProtKB-KW"/>
</dbReference>